<dbReference type="NCBIfam" id="TIGR00229">
    <property type="entry name" value="sensory_box"/>
    <property type="match status" value="3"/>
</dbReference>
<evidence type="ECO:0000313" key="6">
    <source>
        <dbReference type="EMBL" id="NYD42857.1"/>
    </source>
</evidence>
<dbReference type="Gene3D" id="3.30.450.20">
    <property type="entry name" value="PAS domain"/>
    <property type="match status" value="3"/>
</dbReference>
<dbReference type="PROSITE" id="PS50887">
    <property type="entry name" value="GGDEF"/>
    <property type="match status" value="1"/>
</dbReference>
<dbReference type="Pfam" id="PF08448">
    <property type="entry name" value="PAS_4"/>
    <property type="match status" value="1"/>
</dbReference>
<dbReference type="PROSITE" id="PS50883">
    <property type="entry name" value="EAL"/>
    <property type="match status" value="1"/>
</dbReference>
<name>A0A7Y9E8B8_9ACTN</name>
<dbReference type="AlphaFoldDB" id="A0A7Y9E8B8"/>
<accession>A0A7Y9E8B8</accession>
<dbReference type="SUPFAM" id="SSF55073">
    <property type="entry name" value="Nucleotide cyclase"/>
    <property type="match status" value="1"/>
</dbReference>
<dbReference type="SMART" id="SM00052">
    <property type="entry name" value="EAL"/>
    <property type="match status" value="1"/>
</dbReference>
<evidence type="ECO:0000259" key="5">
    <source>
        <dbReference type="PROSITE" id="PS50887"/>
    </source>
</evidence>
<dbReference type="InterPro" id="IPR001633">
    <property type="entry name" value="EAL_dom"/>
</dbReference>
<dbReference type="InterPro" id="IPR013655">
    <property type="entry name" value="PAS_fold_3"/>
</dbReference>
<dbReference type="NCBIfam" id="TIGR00254">
    <property type="entry name" value="GGDEF"/>
    <property type="match status" value="1"/>
</dbReference>
<sequence length="944" mass="99238">MSEQARSGSAPVPGLPLLVLRPDGLVLRAGPGLPELLGRPLQGVRLRDLAHTPDDAAAVEELLAAVRDGVPAGDTVLAMDPHTDPEADGRPLRLHLAWAVTDRHDGAPSEVTAFVLDRTGTRDGAVDGAVDGRPPLRAGFEESTAPQAVCDAQGRVTDVNAAFCLLVDHPADELVGRPVHSLSHRSDAGAADSRLARLLRGEVAADRYERSLARADGRPVPVLVDATVLRDAAGRPAGAAAYFQDLTLLRDVERRRQQQEEFFLALSRRASDLALVSDAEGRILYVSPALTQMLGHGAEDVLYARGLDFVHPDDASDAAAMFARVVAESGSATSTLRVRGAGGEWHTVEQTATDLLDTAVGGVVFNLRDVSDRIRAEAALKASEARYRAIADHADEGLWLTAPDGDGIYVNARLVEILGLPESEILGRPMSAVLAAAEVWHGPAGPTDPAGPNGAARPGADRSELVWPHPGGRRRILSVARVALEGERDAPGGWLAMVSDVTDARGAEEQLREAALTDDLTGLPNRARLMQHLQAALVGGGAGTAVLFIDLDRFKIVNDARGHAVGDALLQAVAGRLKAAAGPAHTVARFGGDEFLVVCEDTDEAGACAVAERLLAVLDEPFVVDGGEAVLSASVGVAVTSTTTTGSALLRHADAAMYAAKLAGRSRVRVFDSAMAAQAEDRFGLANDLRRALSRDQLDMHYQPVVDLRTGRVLGAEGLARWSHPNRGSVPPSRFVAVAEDVGLTARLDSWAVARATRDLRTMRATGALSPEAYVAVNISANTLGDPALERWVDAGVAAAGLEPRDVVLELTESAIMVDPASALELLQRLRERGYGIAVDDFGTGHSSLAYLRDLPVTILKIDRTFVAELGEDAGACAIVASIIELAGAVGATVVAEGVETAVNARLLRELGCDAAQGWLWSPAVAPLEAQGTGALARRYDISA</sequence>
<dbReference type="InterPro" id="IPR000700">
    <property type="entry name" value="PAS-assoc_C"/>
</dbReference>
<dbReference type="Gene3D" id="3.20.20.450">
    <property type="entry name" value="EAL domain"/>
    <property type="match status" value="1"/>
</dbReference>
<dbReference type="PROSITE" id="PS50113">
    <property type="entry name" value="PAC"/>
    <property type="match status" value="1"/>
</dbReference>
<organism evidence="6 7">
    <name type="scientific">Nocardioides panaciterrulae</name>
    <dbReference type="NCBI Taxonomy" id="661492"/>
    <lineage>
        <taxon>Bacteria</taxon>
        <taxon>Bacillati</taxon>
        <taxon>Actinomycetota</taxon>
        <taxon>Actinomycetes</taxon>
        <taxon>Propionibacteriales</taxon>
        <taxon>Nocardioidaceae</taxon>
        <taxon>Nocardioides</taxon>
    </lineage>
</organism>
<proteinExistence type="predicted"/>
<dbReference type="SMART" id="SM00267">
    <property type="entry name" value="GGDEF"/>
    <property type="match status" value="1"/>
</dbReference>
<dbReference type="InterPro" id="IPR013767">
    <property type="entry name" value="PAS_fold"/>
</dbReference>
<dbReference type="PANTHER" id="PTHR44757:SF2">
    <property type="entry name" value="BIOFILM ARCHITECTURE MAINTENANCE PROTEIN MBAA"/>
    <property type="match status" value="1"/>
</dbReference>
<feature type="domain" description="PAC" evidence="3">
    <location>
        <begin position="206"/>
        <end position="258"/>
    </location>
</feature>
<dbReference type="Proteomes" id="UP000535511">
    <property type="component" value="Unassembled WGS sequence"/>
</dbReference>
<dbReference type="EMBL" id="JACCBG010000001">
    <property type="protein sequence ID" value="NYD42857.1"/>
    <property type="molecule type" value="Genomic_DNA"/>
</dbReference>
<dbReference type="InterPro" id="IPR029787">
    <property type="entry name" value="Nucleotide_cyclase"/>
</dbReference>
<dbReference type="CDD" id="cd01949">
    <property type="entry name" value="GGDEF"/>
    <property type="match status" value="1"/>
</dbReference>
<protein>
    <submittedName>
        <fullName evidence="6">Diguanylate cyclase (GGDEF)-like protein/PAS domain S-box-containing protein</fullName>
    </submittedName>
</protein>
<feature type="domain" description="EAL" evidence="4">
    <location>
        <begin position="682"/>
        <end position="938"/>
    </location>
</feature>
<evidence type="ECO:0000259" key="3">
    <source>
        <dbReference type="PROSITE" id="PS50113"/>
    </source>
</evidence>
<dbReference type="SMART" id="SM00086">
    <property type="entry name" value="PAC"/>
    <property type="match status" value="2"/>
</dbReference>
<dbReference type="InterPro" id="IPR013656">
    <property type="entry name" value="PAS_4"/>
</dbReference>
<keyword evidence="7" id="KW-1185">Reference proteome</keyword>
<dbReference type="PROSITE" id="PS50112">
    <property type="entry name" value="PAS"/>
    <property type="match status" value="3"/>
</dbReference>
<feature type="domain" description="PAS" evidence="2">
    <location>
        <begin position="383"/>
        <end position="428"/>
    </location>
</feature>
<feature type="domain" description="GGDEF" evidence="5">
    <location>
        <begin position="542"/>
        <end position="673"/>
    </location>
</feature>
<dbReference type="SMART" id="SM00091">
    <property type="entry name" value="PAS"/>
    <property type="match status" value="3"/>
</dbReference>
<feature type="domain" description="PAS" evidence="2">
    <location>
        <begin position="259"/>
        <end position="329"/>
    </location>
</feature>
<dbReference type="InterPro" id="IPR000160">
    <property type="entry name" value="GGDEF_dom"/>
</dbReference>
<feature type="region of interest" description="Disordered" evidence="1">
    <location>
        <begin position="443"/>
        <end position="464"/>
    </location>
</feature>
<dbReference type="RefSeq" id="WP_179664440.1">
    <property type="nucleotide sequence ID" value="NZ_JACCBG010000001.1"/>
</dbReference>
<dbReference type="InterPro" id="IPR000014">
    <property type="entry name" value="PAS"/>
</dbReference>
<dbReference type="InterPro" id="IPR035919">
    <property type="entry name" value="EAL_sf"/>
</dbReference>
<dbReference type="InterPro" id="IPR052155">
    <property type="entry name" value="Biofilm_reg_signaling"/>
</dbReference>
<dbReference type="Pfam" id="PF00990">
    <property type="entry name" value="GGDEF"/>
    <property type="match status" value="1"/>
</dbReference>
<feature type="domain" description="PAS" evidence="2">
    <location>
        <begin position="132"/>
        <end position="202"/>
    </location>
</feature>
<reference evidence="6 7" key="1">
    <citation type="submission" date="2020-07" db="EMBL/GenBank/DDBJ databases">
        <title>Sequencing the genomes of 1000 actinobacteria strains.</title>
        <authorList>
            <person name="Klenk H.-P."/>
        </authorList>
    </citation>
    <scope>NUCLEOTIDE SEQUENCE [LARGE SCALE GENOMIC DNA]</scope>
    <source>
        <strain evidence="6 7">DSM 21350</strain>
    </source>
</reference>
<dbReference type="Pfam" id="PF08447">
    <property type="entry name" value="PAS_3"/>
    <property type="match status" value="1"/>
</dbReference>
<dbReference type="PANTHER" id="PTHR44757">
    <property type="entry name" value="DIGUANYLATE CYCLASE DGCP"/>
    <property type="match status" value="1"/>
</dbReference>
<dbReference type="Pfam" id="PF00989">
    <property type="entry name" value="PAS"/>
    <property type="match status" value="1"/>
</dbReference>
<evidence type="ECO:0000256" key="1">
    <source>
        <dbReference type="SAM" id="MobiDB-lite"/>
    </source>
</evidence>
<gene>
    <name evidence="6" type="ORF">BJZ21_002940</name>
</gene>
<dbReference type="CDD" id="cd01948">
    <property type="entry name" value="EAL"/>
    <property type="match status" value="1"/>
</dbReference>
<dbReference type="InterPro" id="IPR043128">
    <property type="entry name" value="Rev_trsase/Diguanyl_cyclase"/>
</dbReference>
<dbReference type="CDD" id="cd00130">
    <property type="entry name" value="PAS"/>
    <property type="match status" value="3"/>
</dbReference>
<dbReference type="InterPro" id="IPR001610">
    <property type="entry name" value="PAC"/>
</dbReference>
<dbReference type="SUPFAM" id="SSF141868">
    <property type="entry name" value="EAL domain-like"/>
    <property type="match status" value="1"/>
</dbReference>
<dbReference type="SUPFAM" id="SSF55785">
    <property type="entry name" value="PYP-like sensor domain (PAS domain)"/>
    <property type="match status" value="3"/>
</dbReference>
<evidence type="ECO:0000313" key="7">
    <source>
        <dbReference type="Proteomes" id="UP000535511"/>
    </source>
</evidence>
<comment type="caution">
    <text evidence="6">The sequence shown here is derived from an EMBL/GenBank/DDBJ whole genome shotgun (WGS) entry which is preliminary data.</text>
</comment>
<dbReference type="Pfam" id="PF00563">
    <property type="entry name" value="EAL"/>
    <property type="match status" value="1"/>
</dbReference>
<evidence type="ECO:0000259" key="4">
    <source>
        <dbReference type="PROSITE" id="PS50883"/>
    </source>
</evidence>
<dbReference type="Gene3D" id="3.30.70.270">
    <property type="match status" value="1"/>
</dbReference>
<dbReference type="InterPro" id="IPR035965">
    <property type="entry name" value="PAS-like_dom_sf"/>
</dbReference>
<dbReference type="GO" id="GO:0006355">
    <property type="term" value="P:regulation of DNA-templated transcription"/>
    <property type="evidence" value="ECO:0007669"/>
    <property type="project" value="InterPro"/>
</dbReference>
<evidence type="ECO:0000259" key="2">
    <source>
        <dbReference type="PROSITE" id="PS50112"/>
    </source>
</evidence>